<gene>
    <name evidence="5" type="primary">phoA</name>
    <name evidence="5" type="ORF">LPO_2622</name>
</gene>
<dbReference type="RefSeq" id="WP_014842469.1">
    <property type="nucleotide sequence ID" value="NC_018139.1"/>
</dbReference>
<organism evidence="5 6">
    <name type="scientific">Legionella pneumophila subsp. pneumophila</name>
    <dbReference type="NCBI Taxonomy" id="91891"/>
    <lineage>
        <taxon>Bacteria</taxon>
        <taxon>Pseudomonadati</taxon>
        <taxon>Pseudomonadota</taxon>
        <taxon>Gammaproteobacteria</taxon>
        <taxon>Legionellales</taxon>
        <taxon>Legionellaceae</taxon>
        <taxon>Legionella</taxon>
    </lineage>
</organism>
<evidence type="ECO:0000313" key="6">
    <source>
        <dbReference type="Proteomes" id="UP000010102"/>
    </source>
</evidence>
<dbReference type="InterPro" id="IPR051558">
    <property type="entry name" value="Metallophosphoesterase_PAP"/>
</dbReference>
<dbReference type="Pfam" id="PF00149">
    <property type="entry name" value="Metallophos"/>
    <property type="match status" value="1"/>
</dbReference>
<protein>
    <submittedName>
        <fullName evidence="5">Alkaline phosphatase</fullName>
    </submittedName>
</protein>
<name>A0AAV2UZ94_LEGPN</name>
<dbReference type="PANTHER" id="PTHR10161:SF14">
    <property type="entry name" value="TARTRATE-RESISTANT ACID PHOSPHATASE TYPE 5"/>
    <property type="match status" value="1"/>
</dbReference>
<dbReference type="KEGG" id="lpo:LPO_2622"/>
<evidence type="ECO:0000256" key="2">
    <source>
        <dbReference type="ARBA" id="ARBA00022801"/>
    </source>
</evidence>
<evidence type="ECO:0000256" key="3">
    <source>
        <dbReference type="SAM" id="SignalP"/>
    </source>
</evidence>
<dbReference type="EMBL" id="FQ958210">
    <property type="protein sequence ID" value="CCD06582.1"/>
    <property type="molecule type" value="Genomic_DNA"/>
</dbReference>
<dbReference type="AlphaFoldDB" id="A0AAV2UZ94"/>
<feature type="chain" id="PRO_5044010824" evidence="3">
    <location>
        <begin position="19"/>
        <end position="303"/>
    </location>
</feature>
<keyword evidence="2" id="KW-0378">Hydrolase</keyword>
<evidence type="ECO:0000259" key="4">
    <source>
        <dbReference type="Pfam" id="PF00149"/>
    </source>
</evidence>
<proteinExistence type="predicted"/>
<evidence type="ECO:0000313" key="5">
    <source>
        <dbReference type="EMBL" id="CCD06582.1"/>
    </source>
</evidence>
<reference evidence="5 6" key="1">
    <citation type="submission" date="2011-07" db="EMBL/GenBank/DDBJ databases">
        <authorList>
            <person name="Genoscope - CEA"/>
        </authorList>
    </citation>
    <scope>NUCLEOTIDE SEQUENCE [LARGE SCALE GENOMIC DNA]</scope>
    <source>
        <strain evidence="6">lorraine</strain>
    </source>
</reference>
<dbReference type="InterPro" id="IPR029052">
    <property type="entry name" value="Metallo-depent_PP-like"/>
</dbReference>
<dbReference type="InterPro" id="IPR004843">
    <property type="entry name" value="Calcineurin-like_PHP"/>
</dbReference>
<evidence type="ECO:0000256" key="1">
    <source>
        <dbReference type="ARBA" id="ARBA00022729"/>
    </source>
</evidence>
<dbReference type="PANTHER" id="PTHR10161">
    <property type="entry name" value="TARTRATE-RESISTANT ACID PHOSPHATASE TYPE 5"/>
    <property type="match status" value="1"/>
</dbReference>
<dbReference type="Gene3D" id="3.60.21.10">
    <property type="match status" value="1"/>
</dbReference>
<sequence>MKNLLFLVLVILTNSLMAKENLVFAVIGDYGANSAAEAKVASVLKSKNPQFILTLGDNNYTHGCWKTIDKNVGKYYHEYIGNYQGKYGKGSDVNRFFPTLGNHDWLARKTCLYQGTLPYFSYFTLPGNQSYYDFVRGPIHFFALDSDSHEPDGNKEGSKQYQWLTEQVQQSKAPFKIVYFHHAPLSSGKHGSNTRMQWNFASMGIDVVMSGHDHHYERIERNGIVYFVNGAGGAELYSYKKWVEGSKFFYSKHHGFMLITALEHAIKIQFINENDEIKDEIVIQEKNRVQGNIRTYDKTQSLC</sequence>
<feature type="domain" description="Calcineurin-like phosphoesterase" evidence="4">
    <location>
        <begin position="24"/>
        <end position="216"/>
    </location>
</feature>
<dbReference type="Proteomes" id="UP000010102">
    <property type="component" value="Chromosome"/>
</dbReference>
<dbReference type="SUPFAM" id="SSF56300">
    <property type="entry name" value="Metallo-dependent phosphatases"/>
    <property type="match status" value="1"/>
</dbReference>
<keyword evidence="1 3" id="KW-0732">Signal</keyword>
<dbReference type="GO" id="GO:0016787">
    <property type="term" value="F:hydrolase activity"/>
    <property type="evidence" value="ECO:0007669"/>
    <property type="project" value="UniProtKB-KW"/>
</dbReference>
<feature type="signal peptide" evidence="3">
    <location>
        <begin position="1"/>
        <end position="18"/>
    </location>
</feature>
<accession>A0AAV2UZ94</accession>